<evidence type="ECO:0000313" key="1">
    <source>
        <dbReference type="EMBL" id="KHF99532.1"/>
    </source>
</evidence>
<proteinExistence type="predicted"/>
<name>A0A0B0MBI3_GOSAR</name>
<comment type="caution">
    <text evidence="1">The sequence shown here is derived from an EMBL/GenBank/DDBJ whole genome shotgun (WGS) entry which is preliminary data.</text>
</comment>
<gene>
    <name evidence="1" type="ORF">F383_19754</name>
</gene>
<organism evidence="1 2">
    <name type="scientific">Gossypium arboreum</name>
    <name type="common">Tree cotton</name>
    <name type="synonym">Gossypium nanking</name>
    <dbReference type="NCBI Taxonomy" id="29729"/>
    <lineage>
        <taxon>Eukaryota</taxon>
        <taxon>Viridiplantae</taxon>
        <taxon>Streptophyta</taxon>
        <taxon>Embryophyta</taxon>
        <taxon>Tracheophyta</taxon>
        <taxon>Spermatophyta</taxon>
        <taxon>Magnoliopsida</taxon>
        <taxon>eudicotyledons</taxon>
        <taxon>Gunneridae</taxon>
        <taxon>Pentapetalae</taxon>
        <taxon>rosids</taxon>
        <taxon>malvids</taxon>
        <taxon>Malvales</taxon>
        <taxon>Malvaceae</taxon>
        <taxon>Malvoideae</taxon>
        <taxon>Gossypium</taxon>
    </lineage>
</organism>
<accession>A0A0B0MBI3</accession>
<reference evidence="2" key="1">
    <citation type="submission" date="2014-09" db="EMBL/GenBank/DDBJ databases">
        <authorList>
            <person name="Mudge J."/>
            <person name="Ramaraj T."/>
            <person name="Lindquist I.E."/>
            <person name="Bharti A.K."/>
            <person name="Sundararajan A."/>
            <person name="Cameron C.T."/>
            <person name="Woodward J.E."/>
            <person name="May G.D."/>
            <person name="Brubaker C."/>
            <person name="Broadhvest J."/>
            <person name="Wilkins T.A."/>
        </authorList>
    </citation>
    <scope>NUCLEOTIDE SEQUENCE</scope>
    <source>
        <strain evidence="2">cv. AKA8401</strain>
    </source>
</reference>
<dbReference type="Proteomes" id="UP000032142">
    <property type="component" value="Unassembled WGS sequence"/>
</dbReference>
<dbReference type="EMBL" id="JRRC01083696">
    <property type="protein sequence ID" value="KHF99532.1"/>
    <property type="molecule type" value="Genomic_DNA"/>
</dbReference>
<sequence length="13" mass="1568">MKKNITHTETHDI</sequence>
<protein>
    <submittedName>
        <fullName evidence="1">Uncharacterized protein</fullName>
    </submittedName>
</protein>
<evidence type="ECO:0000313" key="2">
    <source>
        <dbReference type="Proteomes" id="UP000032142"/>
    </source>
</evidence>
<keyword evidence="2" id="KW-1185">Reference proteome</keyword>